<reference evidence="2 3" key="1">
    <citation type="submission" date="2021-06" db="EMBL/GenBank/DDBJ databases">
        <title>Chromosome-level genome assembly of the red-tail catfish (Hemibagrus wyckioides).</title>
        <authorList>
            <person name="Shao F."/>
        </authorList>
    </citation>
    <scope>NUCLEOTIDE SEQUENCE [LARGE SCALE GENOMIC DNA]</scope>
    <source>
        <strain evidence="2">EC202008001</strain>
        <tissue evidence="2">Blood</tissue>
    </source>
</reference>
<dbReference type="OrthoDB" id="7482335at2759"/>
<comment type="caution">
    <text evidence="2">The sequence shown here is derived from an EMBL/GenBank/DDBJ whole genome shotgun (WGS) entry which is preliminary data.</text>
</comment>
<evidence type="ECO:0000313" key="2">
    <source>
        <dbReference type="EMBL" id="KAG7323882.1"/>
    </source>
</evidence>
<gene>
    <name evidence="2" type="ORF">KOW79_011898</name>
</gene>
<name>A0A9D3NN28_9TELE</name>
<feature type="region of interest" description="Disordered" evidence="1">
    <location>
        <begin position="196"/>
        <end position="389"/>
    </location>
</feature>
<protein>
    <submittedName>
        <fullName evidence="2">Uncharacterized protein</fullName>
    </submittedName>
</protein>
<organism evidence="2 3">
    <name type="scientific">Hemibagrus wyckioides</name>
    <dbReference type="NCBI Taxonomy" id="337641"/>
    <lineage>
        <taxon>Eukaryota</taxon>
        <taxon>Metazoa</taxon>
        <taxon>Chordata</taxon>
        <taxon>Craniata</taxon>
        <taxon>Vertebrata</taxon>
        <taxon>Euteleostomi</taxon>
        <taxon>Actinopterygii</taxon>
        <taxon>Neopterygii</taxon>
        <taxon>Teleostei</taxon>
        <taxon>Ostariophysi</taxon>
        <taxon>Siluriformes</taxon>
        <taxon>Bagridae</taxon>
        <taxon>Hemibagrus</taxon>
    </lineage>
</organism>
<feature type="compositionally biased region" description="Basic and acidic residues" evidence="1">
    <location>
        <begin position="9"/>
        <end position="26"/>
    </location>
</feature>
<dbReference type="Proteomes" id="UP000824219">
    <property type="component" value="Linkage Group LG14"/>
</dbReference>
<dbReference type="AlphaFoldDB" id="A0A9D3NN28"/>
<evidence type="ECO:0000256" key="1">
    <source>
        <dbReference type="SAM" id="MobiDB-lite"/>
    </source>
</evidence>
<feature type="compositionally biased region" description="Pro residues" evidence="1">
    <location>
        <begin position="242"/>
        <end position="251"/>
    </location>
</feature>
<feature type="region of interest" description="Disordered" evidence="1">
    <location>
        <begin position="160"/>
        <end position="179"/>
    </location>
</feature>
<feature type="compositionally biased region" description="Basic and acidic residues" evidence="1">
    <location>
        <begin position="378"/>
        <end position="389"/>
    </location>
</feature>
<feature type="region of interest" description="Disordered" evidence="1">
    <location>
        <begin position="1"/>
        <end position="71"/>
    </location>
</feature>
<accession>A0A9D3NN28</accession>
<keyword evidence="3" id="KW-1185">Reference proteome</keyword>
<proteinExistence type="predicted"/>
<dbReference type="EMBL" id="JAHKSW010000014">
    <property type="protein sequence ID" value="KAG7323882.1"/>
    <property type="molecule type" value="Genomic_DNA"/>
</dbReference>
<evidence type="ECO:0000313" key="3">
    <source>
        <dbReference type="Proteomes" id="UP000824219"/>
    </source>
</evidence>
<sequence length="389" mass="41237">MVGSAQPTLRREALTGKKKEKEDEKGKRKRTGGGYLPPPLRRGGGRRRGSRPSFPLPLCGRPGEGSRPSRAGASSLFFPDSFFLSLASRSSKTRDFFKPPYRGSDKDTLIIDTSTHIAPPVPPGYACLRVAIPADRRFPLLRWRRDDPLNLSILLSGGKETNQDSSVAASEEGRAQRRIPASRRWEMWRTEVRTLGAGRGLSPSDGGSARGRCEVGGKRLGSARSARGIQPDGLDRSSPPARACPPPPAPAVPRGRSGRRPAGVPRPPSGAFPPRRCAATGSGSARKGQGTKVARGLASASFTAPPRPDFAAYRRGRGRHSPPRPPPGPPSKGGGPVLDGAPPPPTRLSTGPDCPQSVARPRRAAQGGDRPTTRAPRVRGDAGHPTDPS</sequence>
<feature type="compositionally biased region" description="Low complexity" evidence="1">
    <location>
        <begin position="252"/>
        <end position="263"/>
    </location>
</feature>